<evidence type="ECO:0000313" key="2">
    <source>
        <dbReference type="EMBL" id="GGX85249.1"/>
    </source>
</evidence>
<name>A0ABQ2YI94_9ACTN</name>
<evidence type="ECO:0000313" key="3">
    <source>
        <dbReference type="Proteomes" id="UP000659223"/>
    </source>
</evidence>
<feature type="compositionally biased region" description="Pro residues" evidence="1">
    <location>
        <begin position="124"/>
        <end position="134"/>
    </location>
</feature>
<accession>A0ABQ2YI94</accession>
<comment type="caution">
    <text evidence="2">The sequence shown here is derived from an EMBL/GenBank/DDBJ whole genome shotgun (WGS) entry which is preliminary data.</text>
</comment>
<dbReference type="Proteomes" id="UP000659223">
    <property type="component" value="Unassembled WGS sequence"/>
</dbReference>
<dbReference type="EMBL" id="BMUT01000006">
    <property type="protein sequence ID" value="GGX85249.1"/>
    <property type="molecule type" value="Genomic_DNA"/>
</dbReference>
<evidence type="ECO:0000256" key="1">
    <source>
        <dbReference type="SAM" id="MobiDB-lite"/>
    </source>
</evidence>
<keyword evidence="3" id="KW-1185">Reference proteome</keyword>
<reference evidence="3" key="1">
    <citation type="journal article" date="2019" name="Int. J. Syst. Evol. Microbiol.">
        <title>The Global Catalogue of Microorganisms (GCM) 10K type strain sequencing project: providing services to taxonomists for standard genome sequencing and annotation.</title>
        <authorList>
            <consortium name="The Broad Institute Genomics Platform"/>
            <consortium name="The Broad Institute Genome Sequencing Center for Infectious Disease"/>
            <person name="Wu L."/>
            <person name="Ma J."/>
        </authorList>
    </citation>
    <scope>NUCLEOTIDE SEQUENCE [LARGE SCALE GENOMIC DNA]</scope>
    <source>
        <strain evidence="3">JCM 4586</strain>
    </source>
</reference>
<feature type="compositionally biased region" description="Basic residues" evidence="1">
    <location>
        <begin position="99"/>
        <end position="110"/>
    </location>
</feature>
<gene>
    <name evidence="2" type="ORF">GCM10010324_33740</name>
</gene>
<organism evidence="2 3">
    <name type="scientific">Streptomyces hiroshimensis</name>
    <dbReference type="NCBI Taxonomy" id="66424"/>
    <lineage>
        <taxon>Bacteria</taxon>
        <taxon>Bacillati</taxon>
        <taxon>Actinomycetota</taxon>
        <taxon>Actinomycetes</taxon>
        <taxon>Kitasatosporales</taxon>
        <taxon>Streptomycetaceae</taxon>
        <taxon>Streptomyces</taxon>
    </lineage>
</organism>
<proteinExistence type="predicted"/>
<feature type="region of interest" description="Disordered" evidence="1">
    <location>
        <begin position="92"/>
        <end position="134"/>
    </location>
</feature>
<protein>
    <submittedName>
        <fullName evidence="2">Uncharacterized protein</fullName>
    </submittedName>
</protein>
<feature type="region of interest" description="Disordered" evidence="1">
    <location>
        <begin position="12"/>
        <end position="78"/>
    </location>
</feature>
<sequence length="134" mass="14168">MCTALRFVWSYETRASPDTGDSTNPPTASNDTGTPNGPRGTGARAEGSVWKQRTEKRGPRARNPGATPYVRSAVGTDAGDVPYVPGVRAHILDGAHPGRAGRRHKGKTHSTCRTDAVTRLTPSRCPPAPPAAVR</sequence>
<feature type="compositionally biased region" description="Polar residues" evidence="1">
    <location>
        <begin position="19"/>
        <end position="35"/>
    </location>
</feature>